<sequence length="262" mass="29594">QIYCTGELLKQVQAAKLFEDDKHFVDMALKASPVNATPGGTLTKQQLAEFVETYFSPPGQELENWVPLDWTDSPPLLEKISDEKLRSWARALNNKWKQLGRKMKPEVQTSPERHSLIYVPNPLIVPGGRFIEYYYWWARCWAQGPCMCGFLLGHRRPFALQHDRHGRGHDQELPSSGGEVSILLVLGGGRLARSGQTSLILSPSHPTPATLLRLPVLLLLGDRLGHIPNGGRVYYARRSQPPLLSLMVESYLRHTNNTDLLR</sequence>
<feature type="non-terminal residue" evidence="7">
    <location>
        <position position="1"/>
    </location>
</feature>
<dbReference type="InterPro" id="IPR001661">
    <property type="entry name" value="Glyco_hydro_37"/>
</dbReference>
<dbReference type="Pfam" id="PF01204">
    <property type="entry name" value="Trehalase"/>
    <property type="match status" value="2"/>
</dbReference>
<comment type="catalytic activity">
    <reaction evidence="1">
        <text>alpha,alpha-trehalose + H2O = alpha-D-glucose + beta-D-glucose</text>
        <dbReference type="Rhea" id="RHEA:32675"/>
        <dbReference type="ChEBI" id="CHEBI:15377"/>
        <dbReference type="ChEBI" id="CHEBI:15903"/>
        <dbReference type="ChEBI" id="CHEBI:16551"/>
        <dbReference type="ChEBI" id="CHEBI:17925"/>
        <dbReference type="EC" id="3.2.1.28"/>
    </reaction>
</comment>
<proteinExistence type="inferred from homology"/>
<evidence type="ECO:0000256" key="2">
    <source>
        <dbReference type="ARBA" id="ARBA00005615"/>
    </source>
</evidence>
<reference evidence="7 8" key="1">
    <citation type="journal article" date="2022" name="Gigascience">
        <title>A chromosome-level genome assembly and annotation of the desert horned lizard, Phrynosoma platyrhinos, provides insight into chromosomal rearrangements among reptiles.</title>
        <authorList>
            <person name="Koochekian N."/>
            <person name="Ascanio A."/>
            <person name="Farleigh K."/>
            <person name="Card D.C."/>
            <person name="Schield D.R."/>
            <person name="Castoe T.A."/>
            <person name="Jezkova T."/>
        </authorList>
    </citation>
    <scope>NUCLEOTIDE SEQUENCE [LARGE SCALE GENOMIC DNA]</scope>
    <source>
        <strain evidence="7">NK-2021</strain>
    </source>
</reference>
<evidence type="ECO:0000313" key="7">
    <source>
        <dbReference type="EMBL" id="KAH0623384.1"/>
    </source>
</evidence>
<accession>A0ABQ7T0Z0</accession>
<keyword evidence="8" id="KW-1185">Reference proteome</keyword>
<dbReference type="InterPro" id="IPR012341">
    <property type="entry name" value="6hp_glycosidase-like_sf"/>
</dbReference>
<evidence type="ECO:0000313" key="8">
    <source>
        <dbReference type="Proteomes" id="UP000826234"/>
    </source>
</evidence>
<dbReference type="SUPFAM" id="SSF48208">
    <property type="entry name" value="Six-hairpin glycosidases"/>
    <property type="match status" value="2"/>
</dbReference>
<dbReference type="PANTHER" id="PTHR23403:SF1">
    <property type="entry name" value="TREHALASE"/>
    <property type="match status" value="1"/>
</dbReference>
<dbReference type="PANTHER" id="PTHR23403">
    <property type="entry name" value="TREHALASE"/>
    <property type="match status" value="1"/>
</dbReference>
<dbReference type="EC" id="3.2.1.28" evidence="3"/>
<evidence type="ECO:0000256" key="3">
    <source>
        <dbReference type="ARBA" id="ARBA00012757"/>
    </source>
</evidence>
<dbReference type="InterPro" id="IPR008928">
    <property type="entry name" value="6-hairpin_glycosidase_sf"/>
</dbReference>
<evidence type="ECO:0000256" key="4">
    <source>
        <dbReference type="ARBA" id="ARBA00019905"/>
    </source>
</evidence>
<dbReference type="EMBL" id="JAIPUX010003283">
    <property type="protein sequence ID" value="KAH0623384.1"/>
    <property type="molecule type" value="Genomic_DNA"/>
</dbReference>
<gene>
    <name evidence="7" type="ORF">JD844_031657</name>
</gene>
<evidence type="ECO:0000256" key="5">
    <source>
        <dbReference type="ARBA" id="ARBA00030473"/>
    </source>
</evidence>
<evidence type="ECO:0000256" key="1">
    <source>
        <dbReference type="ARBA" id="ARBA00001576"/>
    </source>
</evidence>
<comment type="similarity">
    <text evidence="2">Belongs to the glycosyl hydrolase 37 family.</text>
</comment>
<protein>
    <recommendedName>
        <fullName evidence="4">Trehalase</fullName>
        <ecNumber evidence="3">3.2.1.28</ecNumber>
    </recommendedName>
    <alternativeName>
        <fullName evidence="5">Alpha,alpha-trehalase</fullName>
    </alternativeName>
    <alternativeName>
        <fullName evidence="6">Alpha,alpha-trehalose glucohydrolase</fullName>
    </alternativeName>
</protein>
<comment type="caution">
    <text evidence="7">The sequence shown here is derived from an EMBL/GenBank/DDBJ whole genome shotgun (WGS) entry which is preliminary data.</text>
</comment>
<name>A0ABQ7T0Z0_PHRPL</name>
<dbReference type="Gene3D" id="1.50.10.10">
    <property type="match status" value="2"/>
</dbReference>
<organism evidence="7 8">
    <name type="scientific">Phrynosoma platyrhinos</name>
    <name type="common">Desert horned lizard</name>
    <dbReference type="NCBI Taxonomy" id="52577"/>
    <lineage>
        <taxon>Eukaryota</taxon>
        <taxon>Metazoa</taxon>
        <taxon>Chordata</taxon>
        <taxon>Craniata</taxon>
        <taxon>Vertebrata</taxon>
        <taxon>Euteleostomi</taxon>
        <taxon>Lepidosauria</taxon>
        <taxon>Squamata</taxon>
        <taxon>Bifurcata</taxon>
        <taxon>Unidentata</taxon>
        <taxon>Episquamata</taxon>
        <taxon>Toxicofera</taxon>
        <taxon>Iguania</taxon>
        <taxon>Phrynosomatidae</taxon>
        <taxon>Phrynosomatinae</taxon>
        <taxon>Phrynosoma</taxon>
    </lineage>
</organism>
<evidence type="ECO:0000256" key="6">
    <source>
        <dbReference type="ARBA" id="ARBA00031637"/>
    </source>
</evidence>
<dbReference type="Proteomes" id="UP000826234">
    <property type="component" value="Unassembled WGS sequence"/>
</dbReference>